<name>A0A165NH30_9AGAM</name>
<dbReference type="EMBL" id="KV425636">
    <property type="protein sequence ID" value="KZT19632.1"/>
    <property type="molecule type" value="Genomic_DNA"/>
</dbReference>
<evidence type="ECO:0000313" key="1">
    <source>
        <dbReference type="EMBL" id="KZT19632.1"/>
    </source>
</evidence>
<sequence>MPKASEPLIKTTRTLRFELLLCHQHFALIHHAYKTTLQRGQTCISSPPHRFS</sequence>
<reference evidence="1 2" key="1">
    <citation type="journal article" date="2016" name="Mol. Biol. Evol.">
        <title>Comparative Genomics of Early-Diverging Mushroom-Forming Fungi Provides Insights into the Origins of Lignocellulose Decay Capabilities.</title>
        <authorList>
            <person name="Nagy L.G."/>
            <person name="Riley R."/>
            <person name="Tritt A."/>
            <person name="Adam C."/>
            <person name="Daum C."/>
            <person name="Floudas D."/>
            <person name="Sun H."/>
            <person name="Yadav J.S."/>
            <person name="Pangilinan J."/>
            <person name="Larsson K.H."/>
            <person name="Matsuura K."/>
            <person name="Barry K."/>
            <person name="Labutti K."/>
            <person name="Kuo R."/>
            <person name="Ohm R.A."/>
            <person name="Bhattacharya S.S."/>
            <person name="Shirouzu T."/>
            <person name="Yoshinaga Y."/>
            <person name="Martin F.M."/>
            <person name="Grigoriev I.V."/>
            <person name="Hibbett D.S."/>
        </authorList>
    </citation>
    <scope>NUCLEOTIDE SEQUENCE [LARGE SCALE GENOMIC DNA]</scope>
    <source>
        <strain evidence="1 2">HHB14362 ss-1</strain>
    </source>
</reference>
<dbReference type="AlphaFoldDB" id="A0A165NH30"/>
<protein>
    <submittedName>
        <fullName evidence="1">Uncharacterized protein</fullName>
    </submittedName>
</protein>
<gene>
    <name evidence="1" type="ORF">NEOLEDRAFT_1141749</name>
</gene>
<accession>A0A165NH30</accession>
<dbReference type="InParanoid" id="A0A165NH30"/>
<keyword evidence="2" id="KW-1185">Reference proteome</keyword>
<evidence type="ECO:0000313" key="2">
    <source>
        <dbReference type="Proteomes" id="UP000076761"/>
    </source>
</evidence>
<organism evidence="1 2">
    <name type="scientific">Neolentinus lepideus HHB14362 ss-1</name>
    <dbReference type="NCBI Taxonomy" id="1314782"/>
    <lineage>
        <taxon>Eukaryota</taxon>
        <taxon>Fungi</taxon>
        <taxon>Dikarya</taxon>
        <taxon>Basidiomycota</taxon>
        <taxon>Agaricomycotina</taxon>
        <taxon>Agaricomycetes</taxon>
        <taxon>Gloeophyllales</taxon>
        <taxon>Gloeophyllaceae</taxon>
        <taxon>Neolentinus</taxon>
    </lineage>
</organism>
<dbReference type="Proteomes" id="UP000076761">
    <property type="component" value="Unassembled WGS sequence"/>
</dbReference>
<proteinExistence type="predicted"/>